<accession>A0A6J1B2B4</accession>
<dbReference type="GO" id="GO:0010089">
    <property type="term" value="P:xylem development"/>
    <property type="evidence" value="ECO:0007669"/>
    <property type="project" value="InterPro"/>
</dbReference>
<dbReference type="AlphaFoldDB" id="A0A6J1B2B4"/>
<reference evidence="3" key="1">
    <citation type="submission" date="2025-08" db="UniProtKB">
        <authorList>
            <consortium name="RefSeq"/>
        </authorList>
    </citation>
    <scope>IDENTIFICATION</scope>
    <source>
        <tissue evidence="3">Leaf</tissue>
    </source>
</reference>
<gene>
    <name evidence="3" type="primary">LOC110423413</name>
</gene>
<feature type="region of interest" description="Disordered" evidence="1">
    <location>
        <begin position="212"/>
        <end position="239"/>
    </location>
</feature>
<name>A0A6J1B2B4_9ROSI</name>
<dbReference type="Proteomes" id="UP000504621">
    <property type="component" value="Unplaced"/>
</dbReference>
<evidence type="ECO:0000313" key="2">
    <source>
        <dbReference type="Proteomes" id="UP000504621"/>
    </source>
</evidence>
<protein>
    <submittedName>
        <fullName evidence="3">Uncharacterized protein LOC110423413</fullName>
    </submittedName>
</protein>
<dbReference type="InterPro" id="IPR039280">
    <property type="entry name" value="VUP"/>
</dbReference>
<dbReference type="RefSeq" id="XP_021293311.1">
    <property type="nucleotide sequence ID" value="XM_021437636.1"/>
</dbReference>
<evidence type="ECO:0000256" key="1">
    <source>
        <dbReference type="SAM" id="MobiDB-lite"/>
    </source>
</evidence>
<sequence length="265" mass="29611">MFECQCEPQRSTPLSPFIFHLFVFPLARPLSLSFSFSGLGFLLQLLLLTSSTSLGPLGHTKILHYGFPFLLMEDYSINSSLHKSVASKGTTGEEESGWTAYFEDFSNNDQQHSYCSSFSRSSSLISDAATTGAAWKTSHNNHHVFACSLSCADSSPKILPKKLRFKKTRTKEICHEDDSLEDTASSPVNSPKVSNLMKSNDMNLRKREDQIHSSLGKETTSENYSEIQNEEESKTNFDHGKNDFTELKKRGLCLVPLSTLVNYLG</sequence>
<dbReference type="GeneID" id="110423413"/>
<dbReference type="OrthoDB" id="779856at2759"/>
<proteinExistence type="predicted"/>
<evidence type="ECO:0000313" key="3">
    <source>
        <dbReference type="RefSeq" id="XP_021293311.1"/>
    </source>
</evidence>
<keyword evidence="2" id="KW-1185">Reference proteome</keyword>
<dbReference type="PANTHER" id="PTHR33974:SF2">
    <property type="entry name" value="VASCULAR-RELATED UNKNOWN PROTEIN 1"/>
    <property type="match status" value="1"/>
</dbReference>
<dbReference type="PANTHER" id="PTHR33974">
    <property type="entry name" value="VASCULAR-RELATED UNKNOWN PROTEIN 1-RELATED"/>
    <property type="match status" value="1"/>
</dbReference>
<feature type="compositionally biased region" description="Polar residues" evidence="1">
    <location>
        <begin position="212"/>
        <end position="227"/>
    </location>
</feature>
<organism evidence="2 3">
    <name type="scientific">Herrania umbratica</name>
    <dbReference type="NCBI Taxonomy" id="108875"/>
    <lineage>
        <taxon>Eukaryota</taxon>
        <taxon>Viridiplantae</taxon>
        <taxon>Streptophyta</taxon>
        <taxon>Embryophyta</taxon>
        <taxon>Tracheophyta</taxon>
        <taxon>Spermatophyta</taxon>
        <taxon>Magnoliopsida</taxon>
        <taxon>eudicotyledons</taxon>
        <taxon>Gunneridae</taxon>
        <taxon>Pentapetalae</taxon>
        <taxon>rosids</taxon>
        <taxon>malvids</taxon>
        <taxon>Malvales</taxon>
        <taxon>Malvaceae</taxon>
        <taxon>Byttnerioideae</taxon>
        <taxon>Herrania</taxon>
    </lineage>
</organism>